<comment type="pathway">
    <text evidence="2">Lipid metabolism; sphingolipid metabolism.</text>
</comment>
<evidence type="ECO:0000256" key="11">
    <source>
        <dbReference type="SAM" id="MobiDB-lite"/>
    </source>
</evidence>
<evidence type="ECO:0000256" key="2">
    <source>
        <dbReference type="ARBA" id="ARBA00004760"/>
    </source>
</evidence>
<proteinExistence type="inferred from homology"/>
<keyword evidence="7" id="KW-0663">Pyridoxal phosphate</keyword>
<evidence type="ECO:0000313" key="14">
    <source>
        <dbReference type="Proteomes" id="UP000295703"/>
    </source>
</evidence>
<evidence type="ECO:0000256" key="3">
    <source>
        <dbReference type="ARBA" id="ARBA00004991"/>
    </source>
</evidence>
<dbReference type="GO" id="GO:0046513">
    <property type="term" value="P:ceramide biosynthetic process"/>
    <property type="evidence" value="ECO:0007669"/>
    <property type="project" value="TreeGrafter"/>
</dbReference>
<dbReference type="InterPro" id="IPR017853">
    <property type="entry name" value="GH"/>
</dbReference>
<protein>
    <recommendedName>
        <fullName evidence="5">serine C-palmitoyltransferase</fullName>
        <ecNumber evidence="5">2.3.1.50</ecNumber>
    </recommendedName>
</protein>
<evidence type="ECO:0000256" key="5">
    <source>
        <dbReference type="ARBA" id="ARBA00013220"/>
    </source>
</evidence>
<keyword evidence="6 13" id="KW-0808">Transferase</keyword>
<dbReference type="GO" id="GO:0046512">
    <property type="term" value="P:sphingosine biosynthetic process"/>
    <property type="evidence" value="ECO:0007669"/>
    <property type="project" value="TreeGrafter"/>
</dbReference>
<evidence type="ECO:0000256" key="1">
    <source>
        <dbReference type="ARBA" id="ARBA00001933"/>
    </source>
</evidence>
<dbReference type="SUPFAM" id="SSF53383">
    <property type="entry name" value="PLP-dependent transferases"/>
    <property type="match status" value="1"/>
</dbReference>
<gene>
    <name evidence="13" type="primary">lcb1</name>
    <name evidence="13" type="ORF">CTRI78_v011843</name>
</gene>
<dbReference type="GO" id="GO:0004758">
    <property type="term" value="F:serine C-palmitoyltransferase activity"/>
    <property type="evidence" value="ECO:0007669"/>
    <property type="project" value="TreeGrafter"/>
</dbReference>
<dbReference type="GO" id="GO:0016020">
    <property type="term" value="C:membrane"/>
    <property type="evidence" value="ECO:0007669"/>
    <property type="project" value="GOC"/>
</dbReference>
<evidence type="ECO:0000259" key="12">
    <source>
        <dbReference type="Pfam" id="PF00155"/>
    </source>
</evidence>
<dbReference type="PANTHER" id="PTHR13693:SF2">
    <property type="entry name" value="SERINE PALMITOYLTRANSFERASE 1"/>
    <property type="match status" value="1"/>
</dbReference>
<evidence type="ECO:0000256" key="4">
    <source>
        <dbReference type="ARBA" id="ARBA00008392"/>
    </source>
</evidence>
<feature type="region of interest" description="Disordered" evidence="11">
    <location>
        <begin position="561"/>
        <end position="626"/>
    </location>
</feature>
<accession>A0A4R8PZD6</accession>
<evidence type="ECO:0000313" key="13">
    <source>
        <dbReference type="EMBL" id="TDZ30938.1"/>
    </source>
</evidence>
<dbReference type="Gene3D" id="3.20.20.80">
    <property type="entry name" value="Glycosidases"/>
    <property type="match status" value="1"/>
</dbReference>
<dbReference type="AlphaFoldDB" id="A0A4R8PZD6"/>
<dbReference type="SUPFAM" id="SSF51445">
    <property type="entry name" value="(Trans)glycosidases"/>
    <property type="match status" value="1"/>
</dbReference>
<dbReference type="InterPro" id="IPR015424">
    <property type="entry name" value="PyrdxlP-dep_Trfase"/>
</dbReference>
<organism evidence="13 14">
    <name type="scientific">Colletotrichum trifolii</name>
    <dbReference type="NCBI Taxonomy" id="5466"/>
    <lineage>
        <taxon>Eukaryota</taxon>
        <taxon>Fungi</taxon>
        <taxon>Dikarya</taxon>
        <taxon>Ascomycota</taxon>
        <taxon>Pezizomycotina</taxon>
        <taxon>Sordariomycetes</taxon>
        <taxon>Hypocreomycetidae</taxon>
        <taxon>Glomerellales</taxon>
        <taxon>Glomerellaceae</taxon>
        <taxon>Colletotrichum</taxon>
        <taxon>Colletotrichum orbiculare species complex</taxon>
    </lineage>
</organism>
<dbReference type="InterPro" id="IPR050087">
    <property type="entry name" value="AON_synthase_class-II"/>
</dbReference>
<dbReference type="InterPro" id="IPR015422">
    <property type="entry name" value="PyrdxlP-dep_Trfase_small"/>
</dbReference>
<dbReference type="EC" id="2.3.1.50" evidence="5"/>
<comment type="similarity">
    <text evidence="4">Belongs to the class-II pyridoxal-phosphate-dependent aminotransferase family.</text>
</comment>
<dbReference type="InterPro" id="IPR015421">
    <property type="entry name" value="PyrdxlP-dep_Trfase_major"/>
</dbReference>
<evidence type="ECO:0000256" key="6">
    <source>
        <dbReference type="ARBA" id="ARBA00022679"/>
    </source>
</evidence>
<dbReference type="EMBL" id="RYZW01000677">
    <property type="protein sequence ID" value="TDZ30938.1"/>
    <property type="molecule type" value="Genomic_DNA"/>
</dbReference>
<dbReference type="PANTHER" id="PTHR13693">
    <property type="entry name" value="CLASS II AMINOTRANSFERASE/8-AMINO-7-OXONONANOATE SYNTHASE"/>
    <property type="match status" value="1"/>
</dbReference>
<keyword evidence="8" id="KW-0746">Sphingolipid metabolism</keyword>
<evidence type="ECO:0000256" key="9">
    <source>
        <dbReference type="ARBA" id="ARBA00023098"/>
    </source>
</evidence>
<evidence type="ECO:0000256" key="10">
    <source>
        <dbReference type="ARBA" id="ARBA00023315"/>
    </source>
</evidence>
<keyword evidence="10" id="KW-0012">Acyltransferase</keyword>
<comment type="pathway">
    <text evidence="3">Sphingolipid metabolism.</text>
</comment>
<feature type="compositionally biased region" description="Polar residues" evidence="11">
    <location>
        <begin position="576"/>
        <end position="592"/>
    </location>
</feature>
<comment type="cofactor">
    <cofactor evidence="1">
        <name>pyridoxal 5'-phosphate</name>
        <dbReference type="ChEBI" id="CHEBI:597326"/>
    </cofactor>
</comment>
<dbReference type="Proteomes" id="UP000295703">
    <property type="component" value="Unassembled WGS sequence"/>
</dbReference>
<keyword evidence="9" id="KW-0443">Lipid metabolism</keyword>
<comment type="caution">
    <text evidence="13">The sequence shown here is derived from an EMBL/GenBank/DDBJ whole genome shotgun (WGS) entry which is preliminary data.</text>
</comment>
<evidence type="ECO:0000256" key="7">
    <source>
        <dbReference type="ARBA" id="ARBA00022898"/>
    </source>
</evidence>
<dbReference type="STRING" id="5466.A0A4R8PZD6"/>
<sequence length="906" mass="98509">MDASEAHTMVAAWLREASAAFQKVPGSAVLIRYVQSSYQNDPIRSGIELVLFIFFVRYLLSPSYSTQKRNFIKLRDDEIDELVDDWTPEPLVAPQTVLEEMENERLPVIIGPTGPKTKLASGRTVTNLASYNFYNFNANEQIKDKAIQTLRTYGVGPCGPPQFYGTQDVHMKTEADIAAYLGTEACIVYAQAFSTISSVIPAFCKRGDIIVADRAVNYSIRKGLEASRSTIKWYAHGDMDDLERVIQKVVKDQRGKKLTRRFIVTEGLFETTGDMADLPRLVALKEKYRFRIILDETWSFGVLGRTGRGLTEAQNVDPSQVDMIAGSLAGPLCAGGGFCAGAKDVVEHQRLTAASYTFSAALPAMLAVTASETLSVLQSNPDILTQCRENIRAMRAQLDPRSDWVMCTSSLENPIMLLVFKPEVVAARKLTSEDQERLLQECVDESLANGVLITRLKSMAIASSLDPKDDSWKIRPALKVCVTSGLPKKDIEKAGVTIRHAITKVMSSRNTQEAADPNELVLTETSLREATEVPRVVIYVDEEGNPLETATETVKIVPGASEVASSLPHPEELKTRSGSVSSRAIYPQSYSSYDLGHKSDSGPSVSPSPPSQSLSPALTSSTASAPPASTSTAASLYGIAHAPYTAAGQCKASAEVEQDFFALKEEYSIVRTYGTDCDQIASVLSAARKTGLRLMLGLFDIGPIEQQVETIVSAVNGDWAPVDTISVGNELVNNGQATAQQVIAAVGLTRELLRAAGYPGPVVTVDTFVAVLANPSLCEVSDYCAVNIHPFFDGNTAAKDAGAFVTRTVRQVQAKLTDRNKRVVCTETGWPWKGDSNKMAVPNLEEQRLAIGSIKNAYASHPNDVILFSAFNDLWKHSEATTFHAEQYWGIGGLDSDSGKINKKQG</sequence>
<evidence type="ECO:0000256" key="8">
    <source>
        <dbReference type="ARBA" id="ARBA00022919"/>
    </source>
</evidence>
<dbReference type="Pfam" id="PF00155">
    <property type="entry name" value="Aminotran_1_2"/>
    <property type="match status" value="1"/>
</dbReference>
<feature type="domain" description="Aminotransferase class I/classII large" evidence="12">
    <location>
        <begin position="124"/>
        <end position="492"/>
    </location>
</feature>
<dbReference type="GO" id="GO:0005783">
    <property type="term" value="C:endoplasmic reticulum"/>
    <property type="evidence" value="ECO:0007669"/>
    <property type="project" value="TreeGrafter"/>
</dbReference>
<dbReference type="FunFam" id="3.40.640.10:FF:000059">
    <property type="entry name" value="Serine palmitoyl CoA transferase subunit LcbA"/>
    <property type="match status" value="1"/>
</dbReference>
<dbReference type="InterPro" id="IPR004839">
    <property type="entry name" value="Aminotransferase_I/II_large"/>
</dbReference>
<feature type="compositionally biased region" description="Low complexity" evidence="11">
    <location>
        <begin position="601"/>
        <end position="626"/>
    </location>
</feature>
<dbReference type="Gene3D" id="3.40.640.10">
    <property type="entry name" value="Type I PLP-dependent aspartate aminotransferase-like (Major domain)"/>
    <property type="match status" value="1"/>
</dbReference>
<keyword evidence="14" id="KW-1185">Reference proteome</keyword>
<dbReference type="Gene3D" id="3.90.1150.10">
    <property type="entry name" value="Aspartate Aminotransferase, domain 1"/>
    <property type="match status" value="1"/>
</dbReference>
<reference evidence="13 14" key="1">
    <citation type="submission" date="2018-12" db="EMBL/GenBank/DDBJ databases">
        <title>Genome sequence and assembly of Colletotrichum trifolii.</title>
        <authorList>
            <person name="Gan P."/>
            <person name="Shirasu K."/>
        </authorList>
    </citation>
    <scope>NUCLEOTIDE SEQUENCE [LARGE SCALE GENOMIC DNA]</scope>
    <source>
        <strain evidence="13 14">543-2</strain>
    </source>
</reference>
<dbReference type="GO" id="GO:0030170">
    <property type="term" value="F:pyridoxal phosphate binding"/>
    <property type="evidence" value="ECO:0007669"/>
    <property type="project" value="InterPro"/>
</dbReference>
<name>A0A4R8PZD6_COLTR</name>